<proteinExistence type="predicted"/>
<sequence>MFFKRLTVFSIRVTNRNTSFRRLARPKNARRGDKIAAFESSRRLLPPSERPAKTPRHGDEKLLARRIRSCLPVDRLLT</sequence>
<gene>
    <name evidence="1" type="ORF">CR492_05230</name>
</gene>
<dbReference type="EMBL" id="PDZR01000003">
    <property type="protein sequence ID" value="PNG27093.1"/>
    <property type="molecule type" value="Genomic_DNA"/>
</dbReference>
<evidence type="ECO:0000313" key="1">
    <source>
        <dbReference type="EMBL" id="PNG27093.1"/>
    </source>
</evidence>
<dbReference type="Proteomes" id="UP000236286">
    <property type="component" value="Unassembled WGS sequence"/>
</dbReference>
<dbReference type="AlphaFoldDB" id="A0A2J7TK06"/>
<evidence type="ECO:0000313" key="2">
    <source>
        <dbReference type="Proteomes" id="UP000236286"/>
    </source>
</evidence>
<accession>A0A2J7TK06</accession>
<name>A0A2J7TK06_METSI</name>
<reference evidence="1 2" key="1">
    <citation type="submission" date="2017-10" db="EMBL/GenBank/DDBJ databases">
        <title>Genome announcement of Methylocella silvestris TVC from permafrost.</title>
        <authorList>
            <person name="Wang J."/>
            <person name="Geng K."/>
            <person name="Ul-Haque F."/>
            <person name="Crombie A.T."/>
            <person name="Street L.E."/>
            <person name="Wookey P.A."/>
            <person name="Murrell J.C."/>
            <person name="Pratscher J."/>
        </authorList>
    </citation>
    <scope>NUCLEOTIDE SEQUENCE [LARGE SCALE GENOMIC DNA]</scope>
    <source>
        <strain evidence="1 2">TVC</strain>
    </source>
</reference>
<protein>
    <submittedName>
        <fullName evidence="1">Uncharacterized protein</fullName>
    </submittedName>
</protein>
<organism evidence="1 2">
    <name type="scientific">Methylocella silvestris</name>
    <dbReference type="NCBI Taxonomy" id="199596"/>
    <lineage>
        <taxon>Bacteria</taxon>
        <taxon>Pseudomonadati</taxon>
        <taxon>Pseudomonadota</taxon>
        <taxon>Alphaproteobacteria</taxon>
        <taxon>Hyphomicrobiales</taxon>
        <taxon>Beijerinckiaceae</taxon>
        <taxon>Methylocella</taxon>
    </lineage>
</organism>
<comment type="caution">
    <text evidence="1">The sequence shown here is derived from an EMBL/GenBank/DDBJ whole genome shotgun (WGS) entry which is preliminary data.</text>
</comment>